<dbReference type="PROSITE" id="PS00194">
    <property type="entry name" value="THIOREDOXIN_1"/>
    <property type="match status" value="1"/>
</dbReference>
<dbReference type="SUPFAM" id="SSF69000">
    <property type="entry name" value="FAD-dependent thiol oxidase"/>
    <property type="match status" value="1"/>
</dbReference>
<keyword evidence="2 8" id="KW-0285">Flavoprotein</keyword>
<dbReference type="InterPro" id="IPR017937">
    <property type="entry name" value="Thioredoxin_CS"/>
</dbReference>
<dbReference type="GO" id="GO:0005615">
    <property type="term" value="C:extracellular space"/>
    <property type="evidence" value="ECO:0007669"/>
    <property type="project" value="TreeGrafter"/>
</dbReference>
<evidence type="ECO:0000256" key="2">
    <source>
        <dbReference type="ARBA" id="ARBA00022630"/>
    </source>
</evidence>
<dbReference type="PROSITE" id="PS51352">
    <property type="entry name" value="THIOREDOXIN_2"/>
    <property type="match status" value="1"/>
</dbReference>
<reference evidence="13" key="1">
    <citation type="submission" date="2020-06" db="EMBL/GenBank/DDBJ databases">
        <authorList>
            <consortium name="Plant Systems Biology data submission"/>
        </authorList>
    </citation>
    <scope>NUCLEOTIDE SEQUENCE</scope>
    <source>
        <strain evidence="13">D6</strain>
    </source>
</reference>
<protein>
    <recommendedName>
        <fullName evidence="8">Sulfhydryl oxidase</fullName>
        <ecNumber evidence="8">1.8.3.2</ecNumber>
    </recommendedName>
</protein>
<dbReference type="Pfam" id="PF00085">
    <property type="entry name" value="Thioredoxin"/>
    <property type="match status" value="1"/>
</dbReference>
<dbReference type="GO" id="GO:0000139">
    <property type="term" value="C:Golgi membrane"/>
    <property type="evidence" value="ECO:0007669"/>
    <property type="project" value="TreeGrafter"/>
</dbReference>
<keyword evidence="8" id="KW-0472">Membrane</keyword>
<dbReference type="GO" id="GO:0003756">
    <property type="term" value="F:protein disulfide isomerase activity"/>
    <property type="evidence" value="ECO:0007669"/>
    <property type="project" value="TreeGrafter"/>
</dbReference>
<feature type="transmembrane region" description="Helical" evidence="8">
    <location>
        <begin position="793"/>
        <end position="813"/>
    </location>
</feature>
<comment type="catalytic activity">
    <reaction evidence="8">
        <text>2 R'C(R)SH + O2 = R'C(R)S-S(R)CR' + H2O2</text>
        <dbReference type="Rhea" id="RHEA:17357"/>
        <dbReference type="ChEBI" id="CHEBI:15379"/>
        <dbReference type="ChEBI" id="CHEBI:16240"/>
        <dbReference type="ChEBI" id="CHEBI:16520"/>
        <dbReference type="ChEBI" id="CHEBI:17412"/>
        <dbReference type="EC" id="1.8.3.2"/>
    </reaction>
</comment>
<feature type="compositionally biased region" description="Acidic residues" evidence="9">
    <location>
        <begin position="170"/>
        <end position="197"/>
    </location>
</feature>
<evidence type="ECO:0000313" key="14">
    <source>
        <dbReference type="Proteomes" id="UP001153069"/>
    </source>
</evidence>
<feature type="region of interest" description="Disordered" evidence="9">
    <location>
        <begin position="167"/>
        <end position="317"/>
    </location>
</feature>
<dbReference type="CDD" id="cd02961">
    <property type="entry name" value="PDI_a_family"/>
    <property type="match status" value="1"/>
</dbReference>
<comment type="caution">
    <text evidence="13">The sequence shown here is derived from an EMBL/GenBank/DDBJ whole genome shotgun (WGS) entry which is preliminary data.</text>
</comment>
<keyword evidence="4 8" id="KW-0274">FAD</keyword>
<keyword evidence="8" id="KW-0812">Transmembrane</keyword>
<dbReference type="PANTHER" id="PTHR22897:SF8">
    <property type="entry name" value="SULFHYDRYL OXIDASE"/>
    <property type="match status" value="1"/>
</dbReference>
<feature type="compositionally biased region" description="Acidic residues" evidence="9">
    <location>
        <begin position="205"/>
        <end position="234"/>
    </location>
</feature>
<feature type="signal peptide" evidence="10">
    <location>
        <begin position="1"/>
        <end position="20"/>
    </location>
</feature>
<keyword evidence="5 8" id="KW-0560">Oxidoreductase</keyword>
<evidence type="ECO:0000313" key="13">
    <source>
        <dbReference type="EMBL" id="CAB9528222.1"/>
    </source>
</evidence>
<feature type="chain" id="PRO_5040227543" description="Sulfhydryl oxidase" evidence="10">
    <location>
        <begin position="21"/>
        <end position="827"/>
    </location>
</feature>
<feature type="compositionally biased region" description="Acidic residues" evidence="9">
    <location>
        <begin position="241"/>
        <end position="250"/>
    </location>
</feature>
<evidence type="ECO:0000256" key="5">
    <source>
        <dbReference type="ARBA" id="ARBA00023002"/>
    </source>
</evidence>
<evidence type="ECO:0000256" key="3">
    <source>
        <dbReference type="ARBA" id="ARBA00022729"/>
    </source>
</evidence>
<evidence type="ECO:0000256" key="9">
    <source>
        <dbReference type="SAM" id="MobiDB-lite"/>
    </source>
</evidence>
<keyword evidence="3 10" id="KW-0732">Signal</keyword>
<evidence type="ECO:0000259" key="11">
    <source>
        <dbReference type="PROSITE" id="PS51324"/>
    </source>
</evidence>
<accession>A0A9N8HWG9</accession>
<keyword evidence="14" id="KW-1185">Reference proteome</keyword>
<dbReference type="GO" id="GO:0006457">
    <property type="term" value="P:protein folding"/>
    <property type="evidence" value="ECO:0007669"/>
    <property type="project" value="TreeGrafter"/>
</dbReference>
<dbReference type="InterPro" id="IPR017905">
    <property type="entry name" value="ERV/ALR_sulphydryl_oxidase"/>
</dbReference>
<dbReference type="InterPro" id="IPR036249">
    <property type="entry name" value="Thioredoxin-like_sf"/>
</dbReference>
<dbReference type="Pfam" id="PF04777">
    <property type="entry name" value="Evr1_Alr"/>
    <property type="match status" value="1"/>
</dbReference>
<dbReference type="EMBL" id="CAICTM010002172">
    <property type="protein sequence ID" value="CAB9528222.1"/>
    <property type="molecule type" value="Genomic_DNA"/>
</dbReference>
<dbReference type="PROSITE" id="PS51324">
    <property type="entry name" value="ERV_ALR"/>
    <property type="match status" value="1"/>
</dbReference>
<dbReference type="Gene3D" id="3.40.30.10">
    <property type="entry name" value="Glutaredoxin"/>
    <property type="match status" value="1"/>
</dbReference>
<dbReference type="InterPro" id="IPR039798">
    <property type="entry name" value="Sulfhydryl_oxidase"/>
</dbReference>
<feature type="domain" description="Thioredoxin" evidence="12">
    <location>
        <begin position="39"/>
        <end position="179"/>
    </location>
</feature>
<dbReference type="EC" id="1.8.3.2" evidence="8"/>
<proteinExistence type="predicted"/>
<gene>
    <name evidence="13" type="ORF">SEMRO_2174_G317700.1</name>
</gene>
<organism evidence="13 14">
    <name type="scientific">Seminavis robusta</name>
    <dbReference type="NCBI Taxonomy" id="568900"/>
    <lineage>
        <taxon>Eukaryota</taxon>
        <taxon>Sar</taxon>
        <taxon>Stramenopiles</taxon>
        <taxon>Ochrophyta</taxon>
        <taxon>Bacillariophyta</taxon>
        <taxon>Bacillariophyceae</taxon>
        <taxon>Bacillariophycidae</taxon>
        <taxon>Naviculales</taxon>
        <taxon>Naviculaceae</taxon>
        <taxon>Seminavis</taxon>
    </lineage>
</organism>
<feature type="domain" description="ERV/ALR sulfhydryl oxidase" evidence="11">
    <location>
        <begin position="606"/>
        <end position="738"/>
    </location>
</feature>
<dbReference type="InterPro" id="IPR036774">
    <property type="entry name" value="ERV/ALR_sulphydryl_oxid_sf"/>
</dbReference>
<keyword evidence="8" id="KW-1133">Transmembrane helix</keyword>
<dbReference type="GO" id="GO:0016971">
    <property type="term" value="F:flavin-dependent sulfhydryl oxidase activity"/>
    <property type="evidence" value="ECO:0007669"/>
    <property type="project" value="InterPro"/>
</dbReference>
<dbReference type="InterPro" id="IPR013766">
    <property type="entry name" value="Thioredoxin_domain"/>
</dbReference>
<evidence type="ECO:0000256" key="10">
    <source>
        <dbReference type="SAM" id="SignalP"/>
    </source>
</evidence>
<evidence type="ECO:0000259" key="12">
    <source>
        <dbReference type="PROSITE" id="PS51352"/>
    </source>
</evidence>
<dbReference type="SUPFAM" id="SSF52833">
    <property type="entry name" value="Thioredoxin-like"/>
    <property type="match status" value="1"/>
</dbReference>
<evidence type="ECO:0000256" key="1">
    <source>
        <dbReference type="ARBA" id="ARBA00001974"/>
    </source>
</evidence>
<name>A0A9N8HWG9_9STRA</name>
<dbReference type="OrthoDB" id="59470at2759"/>
<dbReference type="Proteomes" id="UP001153069">
    <property type="component" value="Unassembled WGS sequence"/>
</dbReference>
<dbReference type="Gene3D" id="1.20.120.310">
    <property type="entry name" value="ERV/ALR sulfhydryl oxidase domain"/>
    <property type="match status" value="1"/>
</dbReference>
<keyword evidence="6" id="KW-1015">Disulfide bond</keyword>
<dbReference type="AlphaFoldDB" id="A0A9N8HWG9"/>
<keyword evidence="7" id="KW-0325">Glycoprotein</keyword>
<evidence type="ECO:0000256" key="7">
    <source>
        <dbReference type="ARBA" id="ARBA00023180"/>
    </source>
</evidence>
<evidence type="ECO:0000256" key="6">
    <source>
        <dbReference type="ARBA" id="ARBA00023157"/>
    </source>
</evidence>
<feature type="compositionally biased region" description="Acidic residues" evidence="9">
    <location>
        <begin position="278"/>
        <end position="310"/>
    </location>
</feature>
<sequence length="827" mass="93027">MTRPLLRSLVLLSLVLQVVASGVAGEEHEEHDDHEFLYANPQANAPVMDFLPATGRWPSRGDFRHSRNAKMVEFYNPFCGACQSYKPTYLKLARALKDRVGDHIDIFAVSCQVHKELCDQFNVDELPIVALFKAGAATPDNQRSLRVPEKKPDFILNYLFQHKETARALEEEDGEAAGEENEEDNNNESEDENDDGGGNENKESGEEDEDDDDDKEGEGGGENENEDNEGENDAQEGGNDNQEENDDGAQGEEGAGANEEENGDDEYDRKGNGKPVDGEEVEVVDGDQEVQEEEDEEEEQQQADVYEDETQLDRDAAEANRDWFENLAFDALKGSGRLEGRLGGDGAGGDPMGIIAMRRGAAGAGAIEKLNHASDMDRFREAMMKRQSQKISSVFRRESPGAAASRLKEEKIDRTTGATHAMKAHTPGTPEYELRQKKMEAHMNTVMKQKRLRTTAPAMRTFSAGAGGVSRIELPRNHKPLMPYKKEVRKQKLVHEMAGKVPIVRRMVKLSHEEALILDASLSFHNALKTGLFSDDNPLSKHKKRAFQTWLDLLRISLPPEWGLHEMIMDLDNNIDFISQSDKNLHRFLKKHALPRHEWSRGCTKNGHDKRNGFNCGFWKLLHVASVGIAEHRGGINLIEANLVSHEARVFSPLEAADAMKEFIANFFPCQSCRSHFVADYDECSNRRCVRLTDSTEDASFADWQELSKWLWEVHNSVNIRLYNERNKERHVSIHDEVSALFPSVEDCVSCFLDDGGYDEESIFLFLENEYWPGASDIDPAADKLLTFHNVEYAGFVSSWVILLVGIGLIYMLRPRGVLKGQKTRSD</sequence>
<dbReference type="PANTHER" id="PTHR22897">
    <property type="entry name" value="QUIESCIN Q6-RELATED SULFHYDRYL OXIDASE"/>
    <property type="match status" value="1"/>
</dbReference>
<evidence type="ECO:0000256" key="8">
    <source>
        <dbReference type="RuleBase" id="RU371123"/>
    </source>
</evidence>
<comment type="cofactor">
    <cofactor evidence="1 8">
        <name>FAD</name>
        <dbReference type="ChEBI" id="CHEBI:57692"/>
    </cofactor>
</comment>
<evidence type="ECO:0000256" key="4">
    <source>
        <dbReference type="ARBA" id="ARBA00022827"/>
    </source>
</evidence>